<dbReference type="PANTHER" id="PTHR36174:SF1">
    <property type="entry name" value="LIPID II:GLYCINE GLYCYLTRANSFERASE"/>
    <property type="match status" value="1"/>
</dbReference>
<dbReference type="PANTHER" id="PTHR36174">
    <property type="entry name" value="LIPID II:GLYCINE GLYCYLTRANSFERASE"/>
    <property type="match status" value="1"/>
</dbReference>
<evidence type="ECO:0000256" key="2">
    <source>
        <dbReference type="ARBA" id="ARBA00022679"/>
    </source>
</evidence>
<keyword evidence="3" id="KW-0133">Cell shape</keyword>
<organism evidence="7 8">
    <name type="scientific">Candidatus Portnoybacteria bacterium CG_4_8_14_3_um_filter_44_15</name>
    <dbReference type="NCBI Taxonomy" id="1974803"/>
    <lineage>
        <taxon>Bacteria</taxon>
        <taxon>Candidatus Portnoyibacteriota</taxon>
    </lineage>
</organism>
<dbReference type="InterPro" id="IPR016181">
    <property type="entry name" value="Acyl_CoA_acyltransferase"/>
</dbReference>
<evidence type="ECO:0000256" key="5">
    <source>
        <dbReference type="ARBA" id="ARBA00023315"/>
    </source>
</evidence>
<dbReference type="SUPFAM" id="SSF55729">
    <property type="entry name" value="Acyl-CoA N-acyltransferases (Nat)"/>
    <property type="match status" value="2"/>
</dbReference>
<keyword evidence="4" id="KW-0573">Peptidoglycan synthesis</keyword>
<dbReference type="InterPro" id="IPR050644">
    <property type="entry name" value="PG_Glycine_Bridge_Synth"/>
</dbReference>
<dbReference type="Gene3D" id="3.40.630.30">
    <property type="match status" value="2"/>
</dbReference>
<keyword evidence="5" id="KW-0012">Acyltransferase</keyword>
<evidence type="ECO:0000313" key="8">
    <source>
        <dbReference type="Proteomes" id="UP000231673"/>
    </source>
</evidence>
<evidence type="ECO:0000256" key="6">
    <source>
        <dbReference type="ARBA" id="ARBA00023316"/>
    </source>
</evidence>
<evidence type="ECO:0000256" key="1">
    <source>
        <dbReference type="ARBA" id="ARBA00009943"/>
    </source>
</evidence>
<dbReference type="AlphaFoldDB" id="A0A2M7IDW4"/>
<protein>
    <recommendedName>
        <fullName evidence="9">Methicillin resistance protein</fullName>
    </recommendedName>
</protein>
<dbReference type="InterPro" id="IPR003447">
    <property type="entry name" value="FEMABX"/>
</dbReference>
<keyword evidence="6" id="KW-0961">Cell wall biogenesis/degradation</keyword>
<dbReference type="Pfam" id="PF02388">
    <property type="entry name" value="FemAB"/>
    <property type="match status" value="2"/>
</dbReference>
<evidence type="ECO:0008006" key="9">
    <source>
        <dbReference type="Google" id="ProtNLM"/>
    </source>
</evidence>
<proteinExistence type="inferred from homology"/>
<accession>A0A2M7IDW4</accession>
<reference evidence="8" key="1">
    <citation type="submission" date="2017-09" db="EMBL/GenBank/DDBJ databases">
        <title>Depth-based differentiation of microbial function through sediment-hosted aquifers and enrichment of novel symbionts in the deep terrestrial subsurface.</title>
        <authorList>
            <person name="Probst A.J."/>
            <person name="Ladd B."/>
            <person name="Jarett J.K."/>
            <person name="Geller-Mcgrath D.E."/>
            <person name="Sieber C.M.K."/>
            <person name="Emerson J.B."/>
            <person name="Anantharaman K."/>
            <person name="Thomas B.C."/>
            <person name="Malmstrom R."/>
            <person name="Stieglmeier M."/>
            <person name="Klingl A."/>
            <person name="Woyke T."/>
            <person name="Ryan C.M."/>
            <person name="Banfield J.F."/>
        </authorList>
    </citation>
    <scope>NUCLEOTIDE SEQUENCE [LARGE SCALE GENOMIC DNA]</scope>
</reference>
<dbReference type="GO" id="GO:0071555">
    <property type="term" value="P:cell wall organization"/>
    <property type="evidence" value="ECO:0007669"/>
    <property type="project" value="UniProtKB-KW"/>
</dbReference>
<evidence type="ECO:0000313" key="7">
    <source>
        <dbReference type="EMBL" id="PIW74694.1"/>
    </source>
</evidence>
<dbReference type="GO" id="GO:0008360">
    <property type="term" value="P:regulation of cell shape"/>
    <property type="evidence" value="ECO:0007669"/>
    <property type="project" value="UniProtKB-KW"/>
</dbReference>
<dbReference type="GO" id="GO:0009252">
    <property type="term" value="P:peptidoglycan biosynthetic process"/>
    <property type="evidence" value="ECO:0007669"/>
    <property type="project" value="UniProtKB-KW"/>
</dbReference>
<dbReference type="GO" id="GO:0016755">
    <property type="term" value="F:aminoacyltransferase activity"/>
    <property type="evidence" value="ECO:0007669"/>
    <property type="project" value="InterPro"/>
</dbReference>
<name>A0A2M7IDW4_9BACT</name>
<dbReference type="PROSITE" id="PS51191">
    <property type="entry name" value="FEMABX"/>
    <property type="match status" value="1"/>
</dbReference>
<dbReference type="EMBL" id="PFGW01000027">
    <property type="protein sequence ID" value="PIW74694.1"/>
    <property type="molecule type" value="Genomic_DNA"/>
</dbReference>
<evidence type="ECO:0000256" key="4">
    <source>
        <dbReference type="ARBA" id="ARBA00022984"/>
    </source>
</evidence>
<evidence type="ECO:0000256" key="3">
    <source>
        <dbReference type="ARBA" id="ARBA00022960"/>
    </source>
</evidence>
<keyword evidence="2" id="KW-0808">Transferase</keyword>
<comment type="similarity">
    <text evidence="1">Belongs to the FemABX family.</text>
</comment>
<gene>
    <name evidence="7" type="ORF">CO003_01340</name>
</gene>
<comment type="caution">
    <text evidence="7">The sequence shown here is derived from an EMBL/GenBank/DDBJ whole genome shotgun (WGS) entry which is preliminary data.</text>
</comment>
<sequence>MTKQDWNQFIIKNNNSFLQSWQWGEFQKSVGRKIWRVERAGVKALVIRQGLPFGKNYLYCPRGPIGSLNEFLKEVKPIAKREKSIFLKIEPDAGFSQNLANFKKSLKEIQPSKTIILDILRPAEEILFHLRPKTRYNIRLAEKKGVRIEEKNNNESLEEFLKLAKMTAKRDRFSLHPKGYYKKMMEVLGEEGIARLYLAKSKNRVIAADLVVFFGQTATYLHGASDYHYRQLMAPYLLKWQEINQAKKLGLKYFDLYGINETKWPGVTRFKKGFLPDGGQGGGKEVVYPGACDLVFNPLWYQAYNLARRIF</sequence>
<dbReference type="Proteomes" id="UP000231673">
    <property type="component" value="Unassembled WGS sequence"/>
</dbReference>